<dbReference type="Gene3D" id="1.20.1440.170">
    <property type="entry name" value="Translation machinery-associated protein 16-like"/>
    <property type="match status" value="1"/>
</dbReference>
<dbReference type="Pfam" id="PF11176">
    <property type="entry name" value="Tma16"/>
    <property type="match status" value="1"/>
</dbReference>
<name>A0A9Q0AU39_9PEZI</name>
<comment type="caution">
    <text evidence="2">The sequence shown here is derived from an EMBL/GenBank/DDBJ whole genome shotgun (WGS) entry which is preliminary data.</text>
</comment>
<evidence type="ECO:0000313" key="3">
    <source>
        <dbReference type="Proteomes" id="UP000829685"/>
    </source>
</evidence>
<dbReference type="PANTHER" id="PTHR13349">
    <property type="entry name" value="TRANSLATION MACHINERY-ASSOCIATED PROTEIN 16"/>
    <property type="match status" value="1"/>
</dbReference>
<evidence type="ECO:0000256" key="1">
    <source>
        <dbReference type="ARBA" id="ARBA00034127"/>
    </source>
</evidence>
<dbReference type="PANTHER" id="PTHR13349:SF2">
    <property type="entry name" value="TRANSLATION MACHINERY-ASSOCIATED PROTEIN 16"/>
    <property type="match status" value="1"/>
</dbReference>
<dbReference type="Proteomes" id="UP000829685">
    <property type="component" value="Unassembled WGS sequence"/>
</dbReference>
<protein>
    <recommendedName>
        <fullName evidence="4">Translation machinery-associated protein 16</fullName>
    </recommendedName>
</protein>
<evidence type="ECO:0000313" key="2">
    <source>
        <dbReference type="EMBL" id="KAI1880112.1"/>
    </source>
</evidence>
<reference evidence="2" key="1">
    <citation type="submission" date="2021-03" db="EMBL/GenBank/DDBJ databases">
        <title>Revisited historic fungal species revealed as producer of novel bioactive compounds through whole genome sequencing and comparative genomics.</title>
        <authorList>
            <person name="Vignolle G.A."/>
            <person name="Hochenegger N."/>
            <person name="Mach R.L."/>
            <person name="Mach-Aigner A.R."/>
            <person name="Javad Rahimi M."/>
            <person name="Salim K.A."/>
            <person name="Chan C.M."/>
            <person name="Lim L.B.L."/>
            <person name="Cai F."/>
            <person name="Druzhinina I.S."/>
            <person name="U'Ren J.M."/>
            <person name="Derntl C."/>
        </authorList>
    </citation>
    <scope>NUCLEOTIDE SEQUENCE</scope>
    <source>
        <strain evidence="2">TUCIM 5799</strain>
    </source>
</reference>
<sequence>MPSSFEKTRKAIAKKKGPIEAIHQYSRDSKRLHRAQARDDKLGKIAAARNRTNQPYIERASYFHEALRQNDGKPLQFDVVQELIKGFVHQYDEELNEMKKARRPGRPASAKEDLLRVKITNLEKEFQNGFLTPELTVEEDALKFEKWEGSWAFLTGIKWVRISSEGKTQPSSFPPRGNS</sequence>
<dbReference type="GO" id="GO:0005634">
    <property type="term" value="C:nucleus"/>
    <property type="evidence" value="ECO:0007669"/>
    <property type="project" value="TreeGrafter"/>
</dbReference>
<keyword evidence="3" id="KW-1185">Reference proteome</keyword>
<dbReference type="EMBL" id="JAFIMR010000003">
    <property type="protein sequence ID" value="KAI1880112.1"/>
    <property type="molecule type" value="Genomic_DNA"/>
</dbReference>
<comment type="similarity">
    <text evidence="1">Belongs to the TMA16 family.</text>
</comment>
<proteinExistence type="inferred from homology"/>
<gene>
    <name evidence="2" type="ORF">JX265_001733</name>
</gene>
<organism evidence="2 3">
    <name type="scientific">Neoarthrinium moseri</name>
    <dbReference type="NCBI Taxonomy" id="1658444"/>
    <lineage>
        <taxon>Eukaryota</taxon>
        <taxon>Fungi</taxon>
        <taxon>Dikarya</taxon>
        <taxon>Ascomycota</taxon>
        <taxon>Pezizomycotina</taxon>
        <taxon>Sordariomycetes</taxon>
        <taxon>Xylariomycetidae</taxon>
        <taxon>Amphisphaeriales</taxon>
        <taxon>Apiosporaceae</taxon>
        <taxon>Neoarthrinium</taxon>
    </lineage>
</organism>
<accession>A0A9Q0AU39</accession>
<dbReference type="InterPro" id="IPR021346">
    <property type="entry name" value="Tma16"/>
</dbReference>
<dbReference type="AlphaFoldDB" id="A0A9Q0AU39"/>
<dbReference type="InterPro" id="IPR038356">
    <property type="entry name" value="Tma16_sf"/>
</dbReference>
<evidence type="ECO:0008006" key="4">
    <source>
        <dbReference type="Google" id="ProtNLM"/>
    </source>
</evidence>